<keyword evidence="2 4" id="KW-0067">ATP-binding</keyword>
<feature type="region of interest" description="Disordered" evidence="5">
    <location>
        <begin position="43"/>
        <end position="67"/>
    </location>
</feature>
<feature type="compositionally biased region" description="Polar residues" evidence="5">
    <location>
        <begin position="507"/>
        <end position="517"/>
    </location>
</feature>
<dbReference type="SUPFAM" id="SSF48403">
    <property type="entry name" value="Ankyrin repeat"/>
    <property type="match status" value="1"/>
</dbReference>
<evidence type="ECO:0000313" key="7">
    <source>
        <dbReference type="EMBL" id="KAF2650026.1"/>
    </source>
</evidence>
<dbReference type="GO" id="GO:0005634">
    <property type="term" value="C:nucleus"/>
    <property type="evidence" value="ECO:0007669"/>
    <property type="project" value="TreeGrafter"/>
</dbReference>
<dbReference type="PROSITE" id="PS50011">
    <property type="entry name" value="PROTEIN_KINASE_DOM"/>
    <property type="match status" value="1"/>
</dbReference>
<dbReference type="Pfam" id="PF12796">
    <property type="entry name" value="Ank_2"/>
    <property type="match status" value="1"/>
</dbReference>
<dbReference type="PROSITE" id="PS00107">
    <property type="entry name" value="PROTEIN_KINASE_ATP"/>
    <property type="match status" value="1"/>
</dbReference>
<feature type="repeat" description="ANK" evidence="3">
    <location>
        <begin position="748"/>
        <end position="780"/>
    </location>
</feature>
<reference evidence="7" key="1">
    <citation type="journal article" date="2020" name="Stud. Mycol.">
        <title>101 Dothideomycetes genomes: a test case for predicting lifestyles and emergence of pathogens.</title>
        <authorList>
            <person name="Haridas S."/>
            <person name="Albert R."/>
            <person name="Binder M."/>
            <person name="Bloem J."/>
            <person name="Labutti K."/>
            <person name="Salamov A."/>
            <person name="Andreopoulos B."/>
            <person name="Baker S."/>
            <person name="Barry K."/>
            <person name="Bills G."/>
            <person name="Bluhm B."/>
            <person name="Cannon C."/>
            <person name="Castanera R."/>
            <person name="Culley D."/>
            <person name="Daum C."/>
            <person name="Ezra D."/>
            <person name="Gonzalez J."/>
            <person name="Henrissat B."/>
            <person name="Kuo A."/>
            <person name="Liang C."/>
            <person name="Lipzen A."/>
            <person name="Lutzoni F."/>
            <person name="Magnuson J."/>
            <person name="Mondo S."/>
            <person name="Nolan M."/>
            <person name="Ohm R."/>
            <person name="Pangilinan J."/>
            <person name="Park H.-J."/>
            <person name="Ramirez L."/>
            <person name="Alfaro M."/>
            <person name="Sun H."/>
            <person name="Tritt A."/>
            <person name="Yoshinaga Y."/>
            <person name="Zwiers L.-H."/>
            <person name="Turgeon B."/>
            <person name="Goodwin S."/>
            <person name="Spatafora J."/>
            <person name="Crous P."/>
            <person name="Grigoriev I."/>
        </authorList>
    </citation>
    <scope>NUCLEOTIDE SEQUENCE</scope>
    <source>
        <strain evidence="7">CBS 122681</strain>
    </source>
</reference>
<sequence length="850" mass="94472">MNSNSHIQSKDGIDGDGNGEASDGLTNCQDSVNNTIIKAAPIRASAGDGPPPQILPPSHAARESDSPIRRASRTLKDYFVVDEEPRVVYTDAECLEIARLLRANGKETWATIPRIYIVLRTIRQLSVIESFLDAGIDDFWLPMSEKALRAALASNLHSQFLDTQRMVLTKGFRLERGIGSQRHASFERHEPLPFRILNKLGAGGYGTVHKIESVSSGEFYARKAFRRLTTNDGRDFVNELQITKKINHLHCVRIVASYTDPDLFCLILSPVADCNLSQFYESAVDSSEQKTILRTFYGCLASALSYLHQTKIRHRDIKPSNILVQWVKGREVKAKVYLADFGISLDWAELSGSTTTDNTAKTKIYCAPEVAEWKPRNSASDIWSLGCVYLEMYTVLKGKTIAQLREHLTAWSGELHFRNAEAVETWIENLVSEPRTLDDQVVAWVNLMLRKNHSDRISAHTLQDEIMQSTFEEQPGVTAFSCQWCMYLPESIPVSMSESELSGLGNTLDTRTNTMPTSPLIDGKKSSSPPPLPESALIVSSLSVQSLPDENSEREKSTLVVNRVAIADRATGRSSPETQEQFDTTIFTPEILSKASSLKNHLPKLSGSSWRDPGQFLMSIEADTQLMQYLRVHHYTIYQAFRRARVDDIPAVLKMLLEAGLDPNDPQYIDDLTGEEGSCPHLWVLCPVWTNVIPPALTFGLLVHHGADAVHYKMKGGRTALTRASAFGLIDEVRTLVSLGSSINGNARSITPLQSAVKYQKLETVKYLIEIGADVNASSESHPQPLILAAENGSLPIFKHLVEHGAHPDCRLSIEKYNVTRFRGNITGSPPLSIAALKCRFGVLKYMLEV</sequence>
<dbReference type="PROSITE" id="PS50088">
    <property type="entry name" value="ANK_REPEAT"/>
    <property type="match status" value="1"/>
</dbReference>
<evidence type="ECO:0000256" key="2">
    <source>
        <dbReference type="ARBA" id="ARBA00022840"/>
    </source>
</evidence>
<dbReference type="PANTHER" id="PTHR44167:SF18">
    <property type="entry name" value="PROTEIN KINASE DOMAIN-CONTAINING PROTEIN"/>
    <property type="match status" value="1"/>
</dbReference>
<dbReference type="AlphaFoldDB" id="A0A6A6SQA3"/>
<feature type="region of interest" description="Disordered" evidence="5">
    <location>
        <begin position="507"/>
        <end position="535"/>
    </location>
</feature>
<dbReference type="EMBL" id="MU004470">
    <property type="protein sequence ID" value="KAF2650026.1"/>
    <property type="molecule type" value="Genomic_DNA"/>
</dbReference>
<dbReference type="GO" id="GO:0004674">
    <property type="term" value="F:protein serine/threonine kinase activity"/>
    <property type="evidence" value="ECO:0007669"/>
    <property type="project" value="TreeGrafter"/>
</dbReference>
<name>A0A6A6SQA3_9PLEO</name>
<dbReference type="PROSITE" id="PS50297">
    <property type="entry name" value="ANK_REP_REGION"/>
    <property type="match status" value="1"/>
</dbReference>
<evidence type="ECO:0000259" key="6">
    <source>
        <dbReference type="PROSITE" id="PS50011"/>
    </source>
</evidence>
<keyword evidence="1 4" id="KW-0547">Nucleotide-binding</keyword>
<dbReference type="OrthoDB" id="4062651at2759"/>
<keyword evidence="7" id="KW-0808">Transferase</keyword>
<feature type="region of interest" description="Disordered" evidence="5">
    <location>
        <begin position="1"/>
        <end position="28"/>
    </location>
</feature>
<dbReference type="PROSITE" id="PS00108">
    <property type="entry name" value="PROTEIN_KINASE_ST"/>
    <property type="match status" value="1"/>
</dbReference>
<organism evidence="7 8">
    <name type="scientific">Lophiostoma macrostomum CBS 122681</name>
    <dbReference type="NCBI Taxonomy" id="1314788"/>
    <lineage>
        <taxon>Eukaryota</taxon>
        <taxon>Fungi</taxon>
        <taxon>Dikarya</taxon>
        <taxon>Ascomycota</taxon>
        <taxon>Pezizomycotina</taxon>
        <taxon>Dothideomycetes</taxon>
        <taxon>Pleosporomycetidae</taxon>
        <taxon>Pleosporales</taxon>
        <taxon>Lophiostomataceae</taxon>
        <taxon>Lophiostoma</taxon>
    </lineage>
</organism>
<dbReference type="GO" id="GO:0044773">
    <property type="term" value="P:mitotic DNA damage checkpoint signaling"/>
    <property type="evidence" value="ECO:0007669"/>
    <property type="project" value="TreeGrafter"/>
</dbReference>
<dbReference type="Pfam" id="PF00023">
    <property type="entry name" value="Ank"/>
    <property type="match status" value="1"/>
</dbReference>
<gene>
    <name evidence="7" type="ORF">K491DRAFT_157356</name>
</gene>
<evidence type="ECO:0000256" key="3">
    <source>
        <dbReference type="PROSITE-ProRule" id="PRU00023"/>
    </source>
</evidence>
<dbReference type="Proteomes" id="UP000799324">
    <property type="component" value="Unassembled WGS sequence"/>
</dbReference>
<accession>A0A6A6SQA3</accession>
<protein>
    <submittedName>
        <fullName evidence="7">Kinase-like protein</fullName>
    </submittedName>
</protein>
<proteinExistence type="predicted"/>
<evidence type="ECO:0000313" key="8">
    <source>
        <dbReference type="Proteomes" id="UP000799324"/>
    </source>
</evidence>
<keyword evidence="7" id="KW-0418">Kinase</keyword>
<evidence type="ECO:0000256" key="1">
    <source>
        <dbReference type="ARBA" id="ARBA00022741"/>
    </source>
</evidence>
<dbReference type="Gene3D" id="1.10.510.10">
    <property type="entry name" value="Transferase(Phosphotransferase) domain 1"/>
    <property type="match status" value="1"/>
</dbReference>
<feature type="domain" description="Protein kinase" evidence="6">
    <location>
        <begin position="194"/>
        <end position="471"/>
    </location>
</feature>
<dbReference type="CDD" id="cd00180">
    <property type="entry name" value="PKc"/>
    <property type="match status" value="1"/>
</dbReference>
<dbReference type="InterPro" id="IPR017441">
    <property type="entry name" value="Protein_kinase_ATP_BS"/>
</dbReference>
<keyword evidence="3" id="KW-0040">ANK repeat</keyword>
<dbReference type="InterPro" id="IPR036770">
    <property type="entry name" value="Ankyrin_rpt-contain_sf"/>
</dbReference>
<dbReference type="SMART" id="SM00220">
    <property type="entry name" value="S_TKc"/>
    <property type="match status" value="1"/>
</dbReference>
<dbReference type="PANTHER" id="PTHR44167">
    <property type="entry name" value="OVARIAN-SPECIFIC SERINE/THREONINE-PROTEIN KINASE LOK-RELATED"/>
    <property type="match status" value="1"/>
</dbReference>
<evidence type="ECO:0000256" key="5">
    <source>
        <dbReference type="SAM" id="MobiDB-lite"/>
    </source>
</evidence>
<dbReference type="Gene3D" id="1.25.40.20">
    <property type="entry name" value="Ankyrin repeat-containing domain"/>
    <property type="match status" value="1"/>
</dbReference>
<evidence type="ECO:0000256" key="4">
    <source>
        <dbReference type="PROSITE-ProRule" id="PRU10141"/>
    </source>
</evidence>
<dbReference type="GO" id="GO:0005524">
    <property type="term" value="F:ATP binding"/>
    <property type="evidence" value="ECO:0007669"/>
    <property type="project" value="UniProtKB-UniRule"/>
</dbReference>
<dbReference type="Pfam" id="PF00069">
    <property type="entry name" value="Pkinase"/>
    <property type="match status" value="1"/>
</dbReference>
<dbReference type="InterPro" id="IPR002110">
    <property type="entry name" value="Ankyrin_rpt"/>
</dbReference>
<keyword evidence="8" id="KW-1185">Reference proteome</keyword>
<dbReference type="SMART" id="SM00248">
    <property type="entry name" value="ANK"/>
    <property type="match status" value="4"/>
</dbReference>
<dbReference type="InterPro" id="IPR011009">
    <property type="entry name" value="Kinase-like_dom_sf"/>
</dbReference>
<dbReference type="InterPro" id="IPR000719">
    <property type="entry name" value="Prot_kinase_dom"/>
</dbReference>
<dbReference type="SUPFAM" id="SSF56112">
    <property type="entry name" value="Protein kinase-like (PK-like)"/>
    <property type="match status" value="1"/>
</dbReference>
<dbReference type="InterPro" id="IPR008271">
    <property type="entry name" value="Ser/Thr_kinase_AS"/>
</dbReference>
<feature type="binding site" evidence="4">
    <location>
        <position position="223"/>
    </location>
    <ligand>
        <name>ATP</name>
        <dbReference type="ChEBI" id="CHEBI:30616"/>
    </ligand>
</feature>
<dbReference type="GO" id="GO:0005737">
    <property type="term" value="C:cytoplasm"/>
    <property type="evidence" value="ECO:0007669"/>
    <property type="project" value="TreeGrafter"/>
</dbReference>